<accession>A0ABT9TXN7</accession>
<organism evidence="7 8">
    <name type="scientific">Paenibacillus harenae</name>
    <dbReference type="NCBI Taxonomy" id="306543"/>
    <lineage>
        <taxon>Bacteria</taxon>
        <taxon>Bacillati</taxon>
        <taxon>Bacillota</taxon>
        <taxon>Bacilli</taxon>
        <taxon>Bacillales</taxon>
        <taxon>Paenibacillaceae</taxon>
        <taxon>Paenibacillus</taxon>
    </lineage>
</organism>
<dbReference type="InterPro" id="IPR001362">
    <property type="entry name" value="Glyco_hydro_32"/>
</dbReference>
<feature type="domain" description="Glycosyl hydrolase family 32 C-terminal" evidence="6">
    <location>
        <begin position="351"/>
        <end position="489"/>
    </location>
</feature>
<dbReference type="Gene3D" id="2.115.10.20">
    <property type="entry name" value="Glycosyl hydrolase domain, family 43"/>
    <property type="match status" value="1"/>
</dbReference>
<sequence length="507" mass="56985">MKQTQTYNHPLRPQFHFTPETHWLNDPNGMVYFDGEYHLFYQHHPESTVWGPMHWGHAISRDLVRWEHQPIALYPDHNGFIFSGSAVVDWQDTSGFFDGGAGLVAIYTQTEMIEGTDESKQRQSIAYSRDNGRTWTPYAGNPVLTDESYPDFRDPKVFWHEASKHWVMVLAAGDRLFLYTSADLLDWTFASEFGAAEGSHDGVWECPDLFALPVDGRKGSEKWVMIVSIGDNEQLPEGSRTQYFIGEFDGKTFVNDNAPDTILWMDHGRDNYAGVTWSDAPGNGEDRLLIGWMNNWKYANLIPTGEWRGAMTLPRKLSLEHRAGGIRLIQHTPDALNELRLGGTEWSDLTVQPGDNLPLVEQGELLELAVEFELGAASEFGFKLKSGMHNDEEYETIVGYDASAGELFIDRSRAGESAFHPQFACKHGAPLGASNGRIKLRMWVDRSSLELFADDGALVMTDQLFPHAGNDRIELYAVGGSVRVVSLQLNPLQSVYAESMTKETVGK</sequence>
<dbReference type="InterPro" id="IPR013189">
    <property type="entry name" value="Glyco_hydro_32_C"/>
</dbReference>
<dbReference type="PANTHER" id="PTHR42800">
    <property type="entry name" value="EXOINULINASE INUD (AFU_ORTHOLOGUE AFUA_5G00480)"/>
    <property type="match status" value="1"/>
</dbReference>
<feature type="domain" description="Glycosyl hydrolase family 32 N-terminal" evidence="5">
    <location>
        <begin position="16"/>
        <end position="330"/>
    </location>
</feature>
<dbReference type="PROSITE" id="PS00609">
    <property type="entry name" value="GLYCOSYL_HYDROL_F32"/>
    <property type="match status" value="1"/>
</dbReference>
<dbReference type="Gene3D" id="2.60.120.560">
    <property type="entry name" value="Exo-inulinase, domain 1"/>
    <property type="match status" value="1"/>
</dbReference>
<gene>
    <name evidence="7" type="ORF">J2T15_001562</name>
</gene>
<dbReference type="SMART" id="SM00640">
    <property type="entry name" value="Glyco_32"/>
    <property type="match status" value="1"/>
</dbReference>
<evidence type="ECO:0000256" key="3">
    <source>
        <dbReference type="ARBA" id="ARBA00023295"/>
    </source>
</evidence>
<comment type="similarity">
    <text evidence="1 4">Belongs to the glycosyl hydrolase 32 family.</text>
</comment>
<dbReference type="EMBL" id="JAUSSU010000003">
    <property type="protein sequence ID" value="MDQ0112127.1"/>
    <property type="molecule type" value="Genomic_DNA"/>
</dbReference>
<dbReference type="PANTHER" id="PTHR42800:SF1">
    <property type="entry name" value="EXOINULINASE INUD (AFU_ORTHOLOGUE AFUA_5G00480)"/>
    <property type="match status" value="1"/>
</dbReference>
<dbReference type="SUPFAM" id="SSF75005">
    <property type="entry name" value="Arabinanase/levansucrase/invertase"/>
    <property type="match status" value="1"/>
</dbReference>
<keyword evidence="8" id="KW-1185">Reference proteome</keyword>
<proteinExistence type="inferred from homology"/>
<protein>
    <submittedName>
        <fullName evidence="7">Fructan beta-fructosidase</fullName>
        <ecNumber evidence="7">3.2.1.80</ecNumber>
    </submittedName>
</protein>
<reference evidence="7 8" key="1">
    <citation type="submission" date="2023-07" db="EMBL/GenBank/DDBJ databases">
        <title>Sorghum-associated microbial communities from plants grown in Nebraska, USA.</title>
        <authorList>
            <person name="Schachtman D."/>
        </authorList>
    </citation>
    <scope>NUCLEOTIDE SEQUENCE [LARGE SCALE GENOMIC DNA]</scope>
    <source>
        <strain evidence="7 8">CC482</strain>
    </source>
</reference>
<evidence type="ECO:0000259" key="5">
    <source>
        <dbReference type="Pfam" id="PF00251"/>
    </source>
</evidence>
<evidence type="ECO:0000313" key="7">
    <source>
        <dbReference type="EMBL" id="MDQ0112127.1"/>
    </source>
</evidence>
<dbReference type="InterPro" id="IPR013320">
    <property type="entry name" value="ConA-like_dom_sf"/>
</dbReference>
<dbReference type="InterPro" id="IPR023296">
    <property type="entry name" value="Glyco_hydro_beta-prop_sf"/>
</dbReference>
<evidence type="ECO:0000259" key="6">
    <source>
        <dbReference type="Pfam" id="PF08244"/>
    </source>
</evidence>
<dbReference type="Pfam" id="PF00251">
    <property type="entry name" value="Glyco_hydro_32N"/>
    <property type="match status" value="1"/>
</dbReference>
<dbReference type="InterPro" id="IPR018053">
    <property type="entry name" value="Glyco_hydro_32_AS"/>
</dbReference>
<evidence type="ECO:0000313" key="8">
    <source>
        <dbReference type="Proteomes" id="UP001229346"/>
    </source>
</evidence>
<dbReference type="SUPFAM" id="SSF49899">
    <property type="entry name" value="Concanavalin A-like lectins/glucanases"/>
    <property type="match status" value="1"/>
</dbReference>
<evidence type="ECO:0000256" key="4">
    <source>
        <dbReference type="RuleBase" id="RU362110"/>
    </source>
</evidence>
<evidence type="ECO:0000256" key="2">
    <source>
        <dbReference type="ARBA" id="ARBA00022801"/>
    </source>
</evidence>
<dbReference type="EC" id="3.2.1.80" evidence="7"/>
<dbReference type="Proteomes" id="UP001229346">
    <property type="component" value="Unassembled WGS sequence"/>
</dbReference>
<dbReference type="InterPro" id="IPR013148">
    <property type="entry name" value="Glyco_hydro_32_N"/>
</dbReference>
<dbReference type="RefSeq" id="WP_307202713.1">
    <property type="nucleotide sequence ID" value="NZ_JAUSSU010000003.1"/>
</dbReference>
<keyword evidence="2 4" id="KW-0378">Hydrolase</keyword>
<name>A0ABT9TXN7_PAEHA</name>
<dbReference type="Pfam" id="PF08244">
    <property type="entry name" value="Glyco_hydro_32C"/>
    <property type="match status" value="1"/>
</dbReference>
<dbReference type="GO" id="GO:0051669">
    <property type="term" value="F:fructan beta-fructosidase activity"/>
    <property type="evidence" value="ECO:0007669"/>
    <property type="project" value="UniProtKB-EC"/>
</dbReference>
<comment type="caution">
    <text evidence="7">The sequence shown here is derived from an EMBL/GenBank/DDBJ whole genome shotgun (WGS) entry which is preliminary data.</text>
</comment>
<evidence type="ECO:0000256" key="1">
    <source>
        <dbReference type="ARBA" id="ARBA00009902"/>
    </source>
</evidence>
<dbReference type="CDD" id="cd18622">
    <property type="entry name" value="GH32_Inu-like"/>
    <property type="match status" value="1"/>
</dbReference>
<keyword evidence="3 4" id="KW-0326">Glycosidase</keyword>